<dbReference type="PRINTS" id="PR00036">
    <property type="entry name" value="HTHLACI"/>
</dbReference>
<dbReference type="Pfam" id="PF00356">
    <property type="entry name" value="LacI"/>
    <property type="match status" value="1"/>
</dbReference>
<dbReference type="Gene3D" id="1.10.260.40">
    <property type="entry name" value="lambda repressor-like DNA-binding domains"/>
    <property type="match status" value="1"/>
</dbReference>
<gene>
    <name evidence="5" type="ORF">SAMN00790413_06141</name>
</gene>
<dbReference type="STRING" id="695939.SAMN00790413_06141"/>
<feature type="domain" description="HTH lacI-type" evidence="4">
    <location>
        <begin position="18"/>
        <end position="72"/>
    </location>
</feature>
<keyword evidence="1" id="KW-0805">Transcription regulation</keyword>
<name>A0A1W1VXW6_9DEIO</name>
<evidence type="ECO:0000256" key="2">
    <source>
        <dbReference type="ARBA" id="ARBA00023125"/>
    </source>
</evidence>
<protein>
    <submittedName>
        <fullName evidence="5">Transcriptional regulator, LacI family</fullName>
    </submittedName>
</protein>
<reference evidence="5 6" key="1">
    <citation type="submission" date="2017-04" db="EMBL/GenBank/DDBJ databases">
        <authorList>
            <person name="Afonso C.L."/>
            <person name="Miller P.J."/>
            <person name="Scott M.A."/>
            <person name="Spackman E."/>
            <person name="Goraichik I."/>
            <person name="Dimitrov K.M."/>
            <person name="Suarez D.L."/>
            <person name="Swayne D.E."/>
        </authorList>
    </citation>
    <scope>NUCLEOTIDE SEQUENCE [LARGE SCALE GENOMIC DNA]</scope>
    <source>
        <strain evidence="5 6">KR-140</strain>
    </source>
</reference>
<dbReference type="Pfam" id="PF13377">
    <property type="entry name" value="Peripla_BP_3"/>
    <property type="match status" value="1"/>
</dbReference>
<dbReference type="InterPro" id="IPR000843">
    <property type="entry name" value="HTH_LacI"/>
</dbReference>
<keyword evidence="6" id="KW-1185">Reference proteome</keyword>
<dbReference type="RefSeq" id="WP_084051442.1">
    <property type="nucleotide sequence ID" value="NZ_FWWU01000011.1"/>
</dbReference>
<evidence type="ECO:0000256" key="1">
    <source>
        <dbReference type="ARBA" id="ARBA00023015"/>
    </source>
</evidence>
<sequence length="353" mass="38850">MLQQPVSQGGLFIRKKAPTIYDIAQRAQVSVATVSRVLNGKNTVNSALRSRVEAAMNELRFRPNRVAQTLYHHRSNSIGCILPDIVNPFFAQLFLQLEVGAFERGYTMIMGNTVSTRELERTYLRAMVERQVDGLIYLGGLTNAIHPSEEDLQMLQDLTERLPIVTVNGDLPGVNIVSSVKSEEAAGMRAMLEHLNHQGHTDVAFLGGLQDVTNSIEKLEVYKEFHPDHPTEWVQLTGLDIGAGAEALRRVFQAAQVPTAVVCINDLVAAGALMTAREQGINVPQDLSIAGFDDIFLAQIVAPPLSTVNHNYKELARIALDALLSSINGQPTERSIRVPTLLVNRESIAMRKP</sequence>
<dbReference type="GO" id="GO:0003700">
    <property type="term" value="F:DNA-binding transcription factor activity"/>
    <property type="evidence" value="ECO:0007669"/>
    <property type="project" value="TreeGrafter"/>
</dbReference>
<dbReference type="InterPro" id="IPR028082">
    <property type="entry name" value="Peripla_BP_I"/>
</dbReference>
<keyword evidence="3" id="KW-0804">Transcription</keyword>
<evidence type="ECO:0000259" key="4">
    <source>
        <dbReference type="PROSITE" id="PS50932"/>
    </source>
</evidence>
<dbReference type="EMBL" id="FWWU01000011">
    <property type="protein sequence ID" value="SMB97714.1"/>
    <property type="molecule type" value="Genomic_DNA"/>
</dbReference>
<dbReference type="GO" id="GO:0000976">
    <property type="term" value="F:transcription cis-regulatory region binding"/>
    <property type="evidence" value="ECO:0007669"/>
    <property type="project" value="TreeGrafter"/>
</dbReference>
<dbReference type="PANTHER" id="PTHR30146">
    <property type="entry name" value="LACI-RELATED TRANSCRIPTIONAL REPRESSOR"/>
    <property type="match status" value="1"/>
</dbReference>
<evidence type="ECO:0000313" key="5">
    <source>
        <dbReference type="EMBL" id="SMB97714.1"/>
    </source>
</evidence>
<dbReference type="PROSITE" id="PS50932">
    <property type="entry name" value="HTH_LACI_2"/>
    <property type="match status" value="1"/>
</dbReference>
<dbReference type="AlphaFoldDB" id="A0A1W1VXW6"/>
<dbReference type="Gene3D" id="3.40.50.2300">
    <property type="match status" value="2"/>
</dbReference>
<evidence type="ECO:0000313" key="6">
    <source>
        <dbReference type="Proteomes" id="UP000192582"/>
    </source>
</evidence>
<dbReference type="PANTHER" id="PTHR30146:SF109">
    <property type="entry name" value="HTH-TYPE TRANSCRIPTIONAL REGULATOR GALS"/>
    <property type="match status" value="1"/>
</dbReference>
<dbReference type="OrthoDB" id="9796186at2"/>
<accession>A0A1W1VXW6</accession>
<proteinExistence type="predicted"/>
<dbReference type="SUPFAM" id="SSF47413">
    <property type="entry name" value="lambda repressor-like DNA-binding domains"/>
    <property type="match status" value="1"/>
</dbReference>
<dbReference type="Proteomes" id="UP000192582">
    <property type="component" value="Unassembled WGS sequence"/>
</dbReference>
<dbReference type="SMART" id="SM00354">
    <property type="entry name" value="HTH_LACI"/>
    <property type="match status" value="1"/>
</dbReference>
<dbReference type="SUPFAM" id="SSF53822">
    <property type="entry name" value="Periplasmic binding protein-like I"/>
    <property type="match status" value="1"/>
</dbReference>
<dbReference type="CDD" id="cd01392">
    <property type="entry name" value="HTH_LacI"/>
    <property type="match status" value="1"/>
</dbReference>
<dbReference type="PROSITE" id="PS00356">
    <property type="entry name" value="HTH_LACI_1"/>
    <property type="match status" value="1"/>
</dbReference>
<dbReference type="InterPro" id="IPR010982">
    <property type="entry name" value="Lambda_DNA-bd_dom_sf"/>
</dbReference>
<dbReference type="InterPro" id="IPR046335">
    <property type="entry name" value="LacI/GalR-like_sensor"/>
</dbReference>
<organism evidence="5 6">
    <name type="scientific">Deinococcus hopiensis KR-140</name>
    <dbReference type="NCBI Taxonomy" id="695939"/>
    <lineage>
        <taxon>Bacteria</taxon>
        <taxon>Thermotogati</taxon>
        <taxon>Deinococcota</taxon>
        <taxon>Deinococci</taxon>
        <taxon>Deinococcales</taxon>
        <taxon>Deinococcaceae</taxon>
        <taxon>Deinococcus</taxon>
    </lineage>
</organism>
<evidence type="ECO:0000256" key="3">
    <source>
        <dbReference type="ARBA" id="ARBA00023163"/>
    </source>
</evidence>
<keyword evidence="2" id="KW-0238">DNA-binding</keyword>
<dbReference type="CDD" id="cd06267">
    <property type="entry name" value="PBP1_LacI_sugar_binding-like"/>
    <property type="match status" value="1"/>
</dbReference>